<accession>A0A1M5XTX1</accession>
<dbReference type="Pfam" id="PF02080">
    <property type="entry name" value="TrkA_C"/>
    <property type="match status" value="1"/>
</dbReference>
<gene>
    <name evidence="7" type="ORF">SAMN02745207_03931</name>
</gene>
<sequence length="206" mass="23428">MSSRTGTPTYVKISLDIATRIYKKHLIKDAKLKGRSILSSEYGVSPETIRKAMKLLEEEDVVIVNQGSGILVKSTDAALKFIEKYEEKQNLDSLINQIKSLLEQRKNMEKDLYELNEKLIDYAYKFKSSNQFEPTEIDVPLNSSFIGKSLSEIDFWNNTNATIVGILRKEKIDISPSPKTIIEEGDKLFVLGNSGFEEKVLAFIRK</sequence>
<evidence type="ECO:0000256" key="4">
    <source>
        <dbReference type="SAM" id="Coils"/>
    </source>
</evidence>
<keyword evidence="1" id="KW-0805">Transcription regulation</keyword>
<dbReference type="SUPFAM" id="SSF46785">
    <property type="entry name" value="Winged helix' DNA-binding domain"/>
    <property type="match status" value="1"/>
</dbReference>
<dbReference type="AlphaFoldDB" id="A0A1M5XTX1"/>
<dbReference type="RefSeq" id="WP_073340746.1">
    <property type="nucleotide sequence ID" value="NZ_FQXM01000037.1"/>
</dbReference>
<dbReference type="InterPro" id="IPR036388">
    <property type="entry name" value="WH-like_DNA-bd_sf"/>
</dbReference>
<dbReference type="GO" id="GO:0006813">
    <property type="term" value="P:potassium ion transport"/>
    <property type="evidence" value="ECO:0007669"/>
    <property type="project" value="InterPro"/>
</dbReference>
<feature type="coiled-coil region" evidence="4">
    <location>
        <begin position="84"/>
        <end position="118"/>
    </location>
</feature>
<dbReference type="PROSITE" id="PS50949">
    <property type="entry name" value="HTH_GNTR"/>
    <property type="match status" value="1"/>
</dbReference>
<evidence type="ECO:0000256" key="1">
    <source>
        <dbReference type="ARBA" id="ARBA00023015"/>
    </source>
</evidence>
<dbReference type="PANTHER" id="PTHR30445">
    <property type="entry name" value="K(+)_H(+) ANTIPORTER SUBUNIT KHTT"/>
    <property type="match status" value="1"/>
</dbReference>
<dbReference type="SMART" id="SM00345">
    <property type="entry name" value="HTH_GNTR"/>
    <property type="match status" value="1"/>
</dbReference>
<keyword evidence="3" id="KW-0804">Transcription</keyword>
<dbReference type="Proteomes" id="UP000184447">
    <property type="component" value="Unassembled WGS sequence"/>
</dbReference>
<dbReference type="GO" id="GO:0003700">
    <property type="term" value="F:DNA-binding transcription factor activity"/>
    <property type="evidence" value="ECO:0007669"/>
    <property type="project" value="InterPro"/>
</dbReference>
<evidence type="ECO:0000313" key="8">
    <source>
        <dbReference type="Proteomes" id="UP000184447"/>
    </source>
</evidence>
<dbReference type="InterPro" id="IPR036390">
    <property type="entry name" value="WH_DNA-bd_sf"/>
</dbReference>
<keyword evidence="4" id="KW-0175">Coiled coil</keyword>
<dbReference type="InterPro" id="IPR050144">
    <property type="entry name" value="AAE_transporter"/>
</dbReference>
<dbReference type="SUPFAM" id="SSF116726">
    <property type="entry name" value="TrkA C-terminal domain-like"/>
    <property type="match status" value="1"/>
</dbReference>
<dbReference type="STRING" id="1121316.SAMN02745207_03931"/>
<dbReference type="OrthoDB" id="226679at2"/>
<dbReference type="EMBL" id="FQXM01000037">
    <property type="protein sequence ID" value="SHI03247.1"/>
    <property type="molecule type" value="Genomic_DNA"/>
</dbReference>
<evidence type="ECO:0000313" key="7">
    <source>
        <dbReference type="EMBL" id="SHI03247.1"/>
    </source>
</evidence>
<name>A0A1M5XTX1_9CLOT</name>
<evidence type="ECO:0000259" key="6">
    <source>
        <dbReference type="PROSITE" id="PS51202"/>
    </source>
</evidence>
<dbReference type="InterPro" id="IPR006037">
    <property type="entry name" value="RCK_C"/>
</dbReference>
<dbReference type="Gene3D" id="3.30.70.1450">
    <property type="entry name" value="Regulator of K+ conductance, C-terminal domain"/>
    <property type="match status" value="1"/>
</dbReference>
<dbReference type="InterPro" id="IPR000524">
    <property type="entry name" value="Tscrpt_reg_HTH_GntR"/>
</dbReference>
<organism evidence="7 8">
    <name type="scientific">Clostridium grantii DSM 8605</name>
    <dbReference type="NCBI Taxonomy" id="1121316"/>
    <lineage>
        <taxon>Bacteria</taxon>
        <taxon>Bacillati</taxon>
        <taxon>Bacillota</taxon>
        <taxon>Clostridia</taxon>
        <taxon>Eubacteriales</taxon>
        <taxon>Clostridiaceae</taxon>
        <taxon>Clostridium</taxon>
    </lineage>
</organism>
<evidence type="ECO:0000256" key="2">
    <source>
        <dbReference type="ARBA" id="ARBA00023125"/>
    </source>
</evidence>
<dbReference type="PANTHER" id="PTHR30445:SF8">
    <property type="entry name" value="K(+)_H(+) ANTIPORTER SUBUNIT KHTT"/>
    <property type="match status" value="1"/>
</dbReference>
<dbReference type="InterPro" id="IPR036721">
    <property type="entry name" value="RCK_C_sf"/>
</dbReference>
<evidence type="ECO:0000256" key="3">
    <source>
        <dbReference type="ARBA" id="ARBA00023163"/>
    </source>
</evidence>
<protein>
    <submittedName>
        <fullName evidence="7">Regulatory protein, gntR family</fullName>
    </submittedName>
</protein>
<dbReference type="PROSITE" id="PS51202">
    <property type="entry name" value="RCK_C"/>
    <property type="match status" value="1"/>
</dbReference>
<keyword evidence="8" id="KW-1185">Reference proteome</keyword>
<dbReference type="GO" id="GO:0008324">
    <property type="term" value="F:monoatomic cation transmembrane transporter activity"/>
    <property type="evidence" value="ECO:0007669"/>
    <property type="project" value="InterPro"/>
</dbReference>
<dbReference type="Gene3D" id="1.10.10.10">
    <property type="entry name" value="Winged helix-like DNA-binding domain superfamily/Winged helix DNA-binding domain"/>
    <property type="match status" value="1"/>
</dbReference>
<reference evidence="7 8" key="1">
    <citation type="submission" date="2016-11" db="EMBL/GenBank/DDBJ databases">
        <authorList>
            <person name="Jaros S."/>
            <person name="Januszkiewicz K."/>
            <person name="Wedrychowicz H."/>
        </authorList>
    </citation>
    <scope>NUCLEOTIDE SEQUENCE [LARGE SCALE GENOMIC DNA]</scope>
    <source>
        <strain evidence="7 8">DSM 8605</strain>
    </source>
</reference>
<dbReference type="Pfam" id="PF00392">
    <property type="entry name" value="GntR"/>
    <property type="match status" value="1"/>
</dbReference>
<feature type="domain" description="HTH gntR-type" evidence="5">
    <location>
        <begin position="7"/>
        <end position="75"/>
    </location>
</feature>
<evidence type="ECO:0000259" key="5">
    <source>
        <dbReference type="PROSITE" id="PS50949"/>
    </source>
</evidence>
<keyword evidence="2" id="KW-0238">DNA-binding</keyword>
<proteinExistence type="predicted"/>
<dbReference type="GO" id="GO:0003677">
    <property type="term" value="F:DNA binding"/>
    <property type="evidence" value="ECO:0007669"/>
    <property type="project" value="UniProtKB-KW"/>
</dbReference>
<feature type="domain" description="RCK C-terminal" evidence="6">
    <location>
        <begin position="121"/>
        <end position="206"/>
    </location>
</feature>